<dbReference type="Proteomes" id="UP000033572">
    <property type="component" value="Unassembled WGS sequence"/>
</dbReference>
<dbReference type="SUPFAM" id="SSF56112">
    <property type="entry name" value="Protein kinase-like (PK-like)"/>
    <property type="match status" value="1"/>
</dbReference>
<name>A0A0F0KIS5_9MICO</name>
<dbReference type="KEGG" id="mfol:DXT68_09660"/>
<evidence type="ECO:0000259" key="1">
    <source>
        <dbReference type="Pfam" id="PF01636"/>
    </source>
</evidence>
<evidence type="ECO:0000313" key="3">
    <source>
        <dbReference type="Proteomes" id="UP000033572"/>
    </source>
</evidence>
<evidence type="ECO:0000313" key="2">
    <source>
        <dbReference type="EMBL" id="KJL20060.1"/>
    </source>
</evidence>
<dbReference type="RefSeq" id="WP_045254585.1">
    <property type="nucleotide sequence ID" value="NZ_CP031425.1"/>
</dbReference>
<dbReference type="GO" id="GO:0016740">
    <property type="term" value="F:transferase activity"/>
    <property type="evidence" value="ECO:0007669"/>
    <property type="project" value="UniProtKB-KW"/>
</dbReference>
<organism evidence="2 3">
    <name type="scientific">Microbacterium foliorum</name>
    <dbReference type="NCBI Taxonomy" id="104336"/>
    <lineage>
        <taxon>Bacteria</taxon>
        <taxon>Bacillati</taxon>
        <taxon>Actinomycetota</taxon>
        <taxon>Actinomycetes</taxon>
        <taxon>Micrococcales</taxon>
        <taxon>Microbacteriaceae</taxon>
        <taxon>Microbacterium</taxon>
    </lineage>
</organism>
<dbReference type="InterPro" id="IPR011009">
    <property type="entry name" value="Kinase-like_dom_sf"/>
</dbReference>
<feature type="domain" description="Aminoglycoside phosphotransferase" evidence="1">
    <location>
        <begin position="113"/>
        <end position="183"/>
    </location>
</feature>
<dbReference type="Pfam" id="PF01636">
    <property type="entry name" value="APH"/>
    <property type="match status" value="1"/>
</dbReference>
<keyword evidence="2" id="KW-0808">Transferase</keyword>
<protein>
    <submittedName>
        <fullName evidence="2">Phosphotransferase enzyme family protein</fullName>
    </submittedName>
</protein>
<comment type="caution">
    <text evidence="2">The sequence shown here is derived from an EMBL/GenBank/DDBJ whole genome shotgun (WGS) entry which is preliminary data.</text>
</comment>
<dbReference type="Gene3D" id="3.90.1200.10">
    <property type="match status" value="1"/>
</dbReference>
<dbReference type="PATRIC" id="fig|104336.4.peg.2280"/>
<gene>
    <name evidence="2" type="ORF">RN50_02238</name>
</gene>
<dbReference type="AlphaFoldDB" id="A0A0F0KIS5"/>
<dbReference type="EMBL" id="JYIU01000044">
    <property type="protein sequence ID" value="KJL20060.1"/>
    <property type="molecule type" value="Genomic_DNA"/>
</dbReference>
<dbReference type="InterPro" id="IPR002575">
    <property type="entry name" value="Aminoglycoside_PTrfase"/>
</dbReference>
<accession>A0A0F0KIS5</accession>
<sequence length="265" mass="28792">MDDEHTLPGGNASGIVTRVGDTVRKQWTSSTPSVHAFMSHLRQRGVEVPAPLGRDERGRQRIEFVRGSLAIDTGPLSADGLHRVGAMVRAIHDASETFTPPSGARWDSAITAPDSQIVCHNDLAPWNLVIGDRWVFIDWDAAAPSTRLWDLAYAAQTFTLSVLEAAPEDAADGLRAFVDGYGASAEFRTRLPLMMHRRAAAMLELLTTAHSHGREPWSSMFADGHGSHWAAVVDYVGTNQQTWLDALTAPRATSTCDGARPLDEA</sequence>
<keyword evidence="3" id="KW-1185">Reference proteome</keyword>
<proteinExistence type="predicted"/>
<reference evidence="2 3" key="1">
    <citation type="submission" date="2015-02" db="EMBL/GenBank/DDBJ databases">
        <title>Draft genome sequences of ten Microbacterium spp. with emphasis on heavy metal contaminated environments.</title>
        <authorList>
            <person name="Corretto E."/>
        </authorList>
    </citation>
    <scope>NUCLEOTIDE SEQUENCE [LARGE SCALE GENOMIC DNA]</scope>
    <source>
        <strain evidence="2 3">DSM 12966</strain>
    </source>
</reference>
<dbReference type="GeneID" id="94444661"/>